<dbReference type="CDD" id="cd00531">
    <property type="entry name" value="NTF2_like"/>
    <property type="match status" value="1"/>
</dbReference>
<protein>
    <submittedName>
        <fullName evidence="2">Ketosteroid isomerase-like protein</fullName>
    </submittedName>
</protein>
<dbReference type="AlphaFoldDB" id="A0A7W7CFG4"/>
<feature type="domain" description="SnoaL-like" evidence="1">
    <location>
        <begin position="3"/>
        <end position="130"/>
    </location>
</feature>
<dbReference type="SUPFAM" id="SSF54427">
    <property type="entry name" value="NTF2-like"/>
    <property type="match status" value="1"/>
</dbReference>
<name>A0A7W7CFG4_9PSEU</name>
<dbReference type="Pfam" id="PF13577">
    <property type="entry name" value="SnoaL_4"/>
    <property type="match status" value="1"/>
</dbReference>
<dbReference type="InterPro" id="IPR032710">
    <property type="entry name" value="NTF2-like_dom_sf"/>
</dbReference>
<proteinExistence type="predicted"/>
<reference evidence="2 3" key="1">
    <citation type="submission" date="2020-08" db="EMBL/GenBank/DDBJ databases">
        <title>Sequencing the genomes of 1000 actinobacteria strains.</title>
        <authorList>
            <person name="Klenk H.-P."/>
        </authorList>
    </citation>
    <scope>NUCLEOTIDE SEQUENCE [LARGE SCALE GENOMIC DNA]</scope>
    <source>
        <strain evidence="2 3">DSM 44230</strain>
    </source>
</reference>
<organism evidence="2 3">
    <name type="scientific">Crossiella cryophila</name>
    <dbReference type="NCBI Taxonomy" id="43355"/>
    <lineage>
        <taxon>Bacteria</taxon>
        <taxon>Bacillati</taxon>
        <taxon>Actinomycetota</taxon>
        <taxon>Actinomycetes</taxon>
        <taxon>Pseudonocardiales</taxon>
        <taxon>Pseudonocardiaceae</taxon>
        <taxon>Crossiella</taxon>
    </lineage>
</organism>
<dbReference type="InterPro" id="IPR037401">
    <property type="entry name" value="SnoaL-like"/>
</dbReference>
<accession>A0A7W7CFG4</accession>
<dbReference type="GO" id="GO:0016853">
    <property type="term" value="F:isomerase activity"/>
    <property type="evidence" value="ECO:0007669"/>
    <property type="project" value="UniProtKB-KW"/>
</dbReference>
<keyword evidence="3" id="KW-1185">Reference proteome</keyword>
<dbReference type="Proteomes" id="UP000533598">
    <property type="component" value="Unassembled WGS sequence"/>
</dbReference>
<keyword evidence="2" id="KW-0413">Isomerase</keyword>
<comment type="caution">
    <text evidence="2">The sequence shown here is derived from an EMBL/GenBank/DDBJ whole genome shotgun (WGS) entry which is preliminary data.</text>
</comment>
<evidence type="ECO:0000313" key="2">
    <source>
        <dbReference type="EMBL" id="MBB4680145.1"/>
    </source>
</evidence>
<dbReference type="Gene3D" id="3.10.450.50">
    <property type="match status" value="1"/>
</dbReference>
<gene>
    <name evidence="2" type="ORF">HNR67_006263</name>
</gene>
<evidence type="ECO:0000313" key="3">
    <source>
        <dbReference type="Proteomes" id="UP000533598"/>
    </source>
</evidence>
<dbReference type="RefSeq" id="WP_185005810.1">
    <property type="nucleotide sequence ID" value="NZ_BAAAUI010000020.1"/>
</dbReference>
<sequence length="144" mass="15795">MSEERKVAEVLARYVRATDDRNGPAQGALFTEDAVVEVMVRSGKGYEKVGEPLIGSAGVAWAVENLMAPHPPGGSSHHMTADHIIEVNGDIAHLSAQVIHFSVREEIRPVESAYYDTDLRKIDGEWKITHHCVLLDRPMVGPDA</sequence>
<evidence type="ECO:0000259" key="1">
    <source>
        <dbReference type="Pfam" id="PF13577"/>
    </source>
</evidence>
<dbReference type="EMBL" id="JACHMH010000001">
    <property type="protein sequence ID" value="MBB4680145.1"/>
    <property type="molecule type" value="Genomic_DNA"/>
</dbReference>